<proteinExistence type="predicted"/>
<feature type="compositionally biased region" description="Acidic residues" evidence="1">
    <location>
        <begin position="71"/>
        <end position="81"/>
    </location>
</feature>
<dbReference type="EMBL" id="FOQD01000004">
    <property type="protein sequence ID" value="SFH97734.1"/>
    <property type="molecule type" value="Genomic_DNA"/>
</dbReference>
<accession>A0A1I3EFP1</accession>
<evidence type="ECO:0000313" key="2">
    <source>
        <dbReference type="EMBL" id="SFH97734.1"/>
    </source>
</evidence>
<organism evidence="2 3">
    <name type="scientific">Planctomicrobium piriforme</name>
    <dbReference type="NCBI Taxonomy" id="1576369"/>
    <lineage>
        <taxon>Bacteria</taxon>
        <taxon>Pseudomonadati</taxon>
        <taxon>Planctomycetota</taxon>
        <taxon>Planctomycetia</taxon>
        <taxon>Planctomycetales</taxon>
        <taxon>Planctomycetaceae</taxon>
        <taxon>Planctomicrobium</taxon>
    </lineage>
</organism>
<dbReference type="RefSeq" id="WP_092048593.1">
    <property type="nucleotide sequence ID" value="NZ_FOQD01000004.1"/>
</dbReference>
<evidence type="ECO:0000256" key="1">
    <source>
        <dbReference type="SAM" id="MobiDB-lite"/>
    </source>
</evidence>
<dbReference type="AlphaFoldDB" id="A0A1I3EFP1"/>
<keyword evidence="3" id="KW-1185">Reference proteome</keyword>
<protein>
    <submittedName>
        <fullName evidence="2">Uncharacterized protein</fullName>
    </submittedName>
</protein>
<gene>
    <name evidence="2" type="ORF">SAMN05421753_104201</name>
</gene>
<evidence type="ECO:0000313" key="3">
    <source>
        <dbReference type="Proteomes" id="UP000199518"/>
    </source>
</evidence>
<feature type="region of interest" description="Disordered" evidence="1">
    <location>
        <begin position="63"/>
        <end position="92"/>
    </location>
</feature>
<reference evidence="3" key="1">
    <citation type="submission" date="2016-10" db="EMBL/GenBank/DDBJ databases">
        <authorList>
            <person name="Varghese N."/>
            <person name="Submissions S."/>
        </authorList>
    </citation>
    <scope>NUCLEOTIDE SEQUENCE [LARGE SCALE GENOMIC DNA]</scope>
    <source>
        <strain evidence="3">DSM 26348</strain>
    </source>
</reference>
<name>A0A1I3EFP1_9PLAN</name>
<dbReference type="STRING" id="1576369.SAMN05421753_104201"/>
<dbReference type="Proteomes" id="UP000199518">
    <property type="component" value="Unassembled WGS sequence"/>
</dbReference>
<sequence length="92" mass="10188">MPEYKPKFDVSSAGSVAIDELSKQVGDSPANIVRTALRNMAQQYRLNDAAKALDDPHAIIDINEDLRVAPEPDEPAPEDPPEETKKSRHKTH</sequence>